<dbReference type="InterPro" id="IPR025158">
    <property type="entry name" value="Mg_chelat-rel_C"/>
</dbReference>
<dbReference type="PANTHER" id="PTHR32039:SF7">
    <property type="entry name" value="COMPETENCE PROTEIN COMM"/>
    <property type="match status" value="1"/>
</dbReference>
<dbReference type="NCBIfam" id="TIGR00368">
    <property type="entry name" value="YifB family Mg chelatase-like AAA ATPase"/>
    <property type="match status" value="1"/>
</dbReference>
<evidence type="ECO:0000259" key="4">
    <source>
        <dbReference type="Pfam" id="PF01078"/>
    </source>
</evidence>
<dbReference type="PANTHER" id="PTHR32039">
    <property type="entry name" value="MAGNESIUM-CHELATASE SUBUNIT CHLI"/>
    <property type="match status" value="1"/>
</dbReference>
<dbReference type="InterPro" id="IPR020568">
    <property type="entry name" value="Ribosomal_Su5_D2-typ_SF"/>
</dbReference>
<gene>
    <name evidence="6" type="ORF">METZ01_LOCUS188977</name>
</gene>
<feature type="compositionally biased region" description="Low complexity" evidence="3">
    <location>
        <begin position="434"/>
        <end position="444"/>
    </location>
</feature>
<evidence type="ECO:0008006" key="7">
    <source>
        <dbReference type="Google" id="ProtNLM"/>
    </source>
</evidence>
<dbReference type="SUPFAM" id="SSF52540">
    <property type="entry name" value="P-loop containing nucleoside triphosphate hydrolases"/>
    <property type="match status" value="1"/>
</dbReference>
<dbReference type="InterPro" id="IPR027417">
    <property type="entry name" value="P-loop_NTPase"/>
</dbReference>
<dbReference type="InterPro" id="IPR004482">
    <property type="entry name" value="Mg_chelat-rel"/>
</dbReference>
<dbReference type="Gene3D" id="3.40.50.300">
    <property type="entry name" value="P-loop containing nucleotide triphosphate hydrolases"/>
    <property type="match status" value="1"/>
</dbReference>
<feature type="region of interest" description="Disordered" evidence="3">
    <location>
        <begin position="431"/>
        <end position="453"/>
    </location>
</feature>
<dbReference type="GO" id="GO:0005524">
    <property type="term" value="F:ATP binding"/>
    <property type="evidence" value="ECO:0007669"/>
    <property type="project" value="UniProtKB-KW"/>
</dbReference>
<dbReference type="EMBL" id="UINC01038718">
    <property type="protein sequence ID" value="SVB36123.1"/>
    <property type="molecule type" value="Genomic_DNA"/>
</dbReference>
<name>A0A382DER6_9ZZZZ</name>
<evidence type="ECO:0000256" key="2">
    <source>
        <dbReference type="ARBA" id="ARBA00022840"/>
    </source>
</evidence>
<evidence type="ECO:0000259" key="5">
    <source>
        <dbReference type="Pfam" id="PF13335"/>
    </source>
</evidence>
<feature type="domain" description="Magnesium chelatase ChlI-like catalytic" evidence="4">
    <location>
        <begin position="193"/>
        <end position="405"/>
    </location>
</feature>
<keyword evidence="1" id="KW-0547">Nucleotide-binding</keyword>
<dbReference type="InterPro" id="IPR014721">
    <property type="entry name" value="Ribsml_uS5_D2-typ_fold_subgr"/>
</dbReference>
<dbReference type="GO" id="GO:0003677">
    <property type="term" value="F:DNA binding"/>
    <property type="evidence" value="ECO:0007669"/>
    <property type="project" value="InterPro"/>
</dbReference>
<dbReference type="Gene3D" id="3.30.230.10">
    <property type="match status" value="1"/>
</dbReference>
<dbReference type="Pfam" id="PF13335">
    <property type="entry name" value="Mg_chelatase_C"/>
    <property type="match status" value="1"/>
</dbReference>
<evidence type="ECO:0000256" key="1">
    <source>
        <dbReference type="ARBA" id="ARBA00022741"/>
    </source>
</evidence>
<evidence type="ECO:0000313" key="6">
    <source>
        <dbReference type="EMBL" id="SVB36123.1"/>
    </source>
</evidence>
<keyword evidence="2" id="KW-0067">ATP-binding</keyword>
<sequence>VIAKTFSATVLGIDAYLIEVEVDVSVGMSVFNIVGLPDNTIKESRDRILSAVNNSGYSFPVRRVVVNLAPAPLRKIGSGFDLPIALALLGTMGLFPPENLSRAMVVGELSLDGEIRPVRGILPVAVATREHELEQLILPKANEAEAAVVEGIRRVPVSTLSEVVQYLKGDLQITPLDYDPAEIFSQQQHFEEDFQDVKGQEHVKRALEVAAAGSHNLLMLGPPGSGKTMLARRMSTILPRLSFDEALECTKIHSIAGMLSSGTSLIAQRPFRFPHHTISQAGLVGGGGIPGPGEISLSHNGVLFLDEFPEFPRATLELLRQPLEDGKLTISRAAMSLEFPCDFMLLASMNPCPCGYHGAPYGQGENRRECNCAPQLIQKYRAKISGPLLDRIDIHLTVPAVAYEKLAEARQGESSKNIRERVVRARQVQEQRFRNSSSRNNSGMNRKELETHAELADSSRKILQLAMTKMGLSARAYDRILKVARTIADLASEQKIATPHVAEAIQYRNLDRPV</sequence>
<dbReference type="SUPFAM" id="SSF54211">
    <property type="entry name" value="Ribosomal protein S5 domain 2-like"/>
    <property type="match status" value="1"/>
</dbReference>
<dbReference type="InterPro" id="IPR000523">
    <property type="entry name" value="Mg_chelatse_chII-like_cat_dom"/>
</dbReference>
<protein>
    <recommendedName>
        <fullName evidence="7">AAA+ ATPase domain-containing protein</fullName>
    </recommendedName>
</protein>
<dbReference type="CDD" id="cd00009">
    <property type="entry name" value="AAA"/>
    <property type="match status" value="1"/>
</dbReference>
<proteinExistence type="predicted"/>
<dbReference type="InterPro" id="IPR001208">
    <property type="entry name" value="MCM_dom"/>
</dbReference>
<accession>A0A382DER6</accession>
<dbReference type="PRINTS" id="PR01657">
    <property type="entry name" value="MCMFAMILY"/>
</dbReference>
<feature type="non-terminal residue" evidence="6">
    <location>
        <position position="1"/>
    </location>
</feature>
<reference evidence="6" key="1">
    <citation type="submission" date="2018-05" db="EMBL/GenBank/DDBJ databases">
        <authorList>
            <person name="Lanie J.A."/>
            <person name="Ng W.-L."/>
            <person name="Kazmierczak K.M."/>
            <person name="Andrzejewski T.M."/>
            <person name="Davidsen T.M."/>
            <person name="Wayne K.J."/>
            <person name="Tettelin H."/>
            <person name="Glass J.I."/>
            <person name="Rusch D."/>
            <person name="Podicherti R."/>
            <person name="Tsui H.-C.T."/>
            <person name="Winkler M.E."/>
        </authorList>
    </citation>
    <scope>NUCLEOTIDE SEQUENCE</scope>
</reference>
<dbReference type="Pfam" id="PF01078">
    <property type="entry name" value="Mg_chelatase"/>
    <property type="match status" value="1"/>
</dbReference>
<evidence type="ECO:0000256" key="3">
    <source>
        <dbReference type="SAM" id="MobiDB-lite"/>
    </source>
</evidence>
<dbReference type="Pfam" id="PF13541">
    <property type="entry name" value="ChlI"/>
    <property type="match status" value="1"/>
</dbReference>
<feature type="domain" description="Mg chelatase-related protein C-terminal" evidence="5">
    <location>
        <begin position="412"/>
        <end position="508"/>
    </location>
</feature>
<dbReference type="AlphaFoldDB" id="A0A382DER6"/>
<dbReference type="InterPro" id="IPR045006">
    <property type="entry name" value="CHLI-like"/>
</dbReference>
<organism evidence="6">
    <name type="scientific">marine metagenome</name>
    <dbReference type="NCBI Taxonomy" id="408172"/>
    <lineage>
        <taxon>unclassified sequences</taxon>
        <taxon>metagenomes</taxon>
        <taxon>ecological metagenomes</taxon>
    </lineage>
</organism>